<keyword evidence="3 7" id="KW-0812">Transmembrane</keyword>
<dbReference type="PANTHER" id="PTHR23513">
    <property type="entry name" value="INTEGRAL MEMBRANE EFFLUX PROTEIN-RELATED"/>
    <property type="match status" value="1"/>
</dbReference>
<evidence type="ECO:0000256" key="5">
    <source>
        <dbReference type="ARBA" id="ARBA00023136"/>
    </source>
</evidence>
<evidence type="ECO:0000256" key="3">
    <source>
        <dbReference type="ARBA" id="ARBA00022692"/>
    </source>
</evidence>
<feature type="transmembrane region" description="Helical" evidence="7">
    <location>
        <begin position="85"/>
        <end position="103"/>
    </location>
</feature>
<name>A0ABZ1F4C2_9ACTN</name>
<evidence type="ECO:0000256" key="2">
    <source>
        <dbReference type="ARBA" id="ARBA00022475"/>
    </source>
</evidence>
<proteinExistence type="predicted"/>
<dbReference type="SUPFAM" id="SSF103473">
    <property type="entry name" value="MFS general substrate transporter"/>
    <property type="match status" value="1"/>
</dbReference>
<reference evidence="9 10" key="1">
    <citation type="submission" date="2022-10" db="EMBL/GenBank/DDBJ databases">
        <title>The complete genomes of actinobacterial strains from the NBC collection.</title>
        <authorList>
            <person name="Joergensen T.S."/>
            <person name="Alvarez Arevalo M."/>
            <person name="Sterndorff E.B."/>
            <person name="Faurdal D."/>
            <person name="Vuksanovic O."/>
            <person name="Mourched A.-S."/>
            <person name="Charusanti P."/>
            <person name="Shaw S."/>
            <person name="Blin K."/>
            <person name="Weber T."/>
        </authorList>
    </citation>
    <scope>NUCLEOTIDE SEQUENCE [LARGE SCALE GENOMIC DNA]</scope>
    <source>
        <strain evidence="9 10">NBC 01792</strain>
    </source>
</reference>
<feature type="transmembrane region" description="Helical" evidence="7">
    <location>
        <begin position="415"/>
        <end position="433"/>
    </location>
</feature>
<feature type="transmembrane region" description="Helical" evidence="7">
    <location>
        <begin position="321"/>
        <end position="340"/>
    </location>
</feature>
<accession>A0ABZ1F4C2</accession>
<dbReference type="EMBL" id="CP109083">
    <property type="protein sequence ID" value="WSB11227.1"/>
    <property type="molecule type" value="Genomic_DNA"/>
</dbReference>
<evidence type="ECO:0000256" key="4">
    <source>
        <dbReference type="ARBA" id="ARBA00022989"/>
    </source>
</evidence>
<keyword evidence="2" id="KW-1003">Cell membrane</keyword>
<feature type="transmembrane region" description="Helical" evidence="7">
    <location>
        <begin position="138"/>
        <end position="160"/>
    </location>
</feature>
<feature type="transmembrane region" description="Helical" evidence="7">
    <location>
        <begin position="294"/>
        <end position="314"/>
    </location>
</feature>
<feature type="region of interest" description="Disordered" evidence="6">
    <location>
        <begin position="1"/>
        <end position="34"/>
    </location>
</feature>
<comment type="subcellular location">
    <subcellularLocation>
        <location evidence="1">Cell membrane</location>
        <topology evidence="1">Multi-pass membrane protein</topology>
    </subcellularLocation>
</comment>
<sequence>MSENDGRGDAGTATGSGLGSGPGPGPGTKEAEPPPRSLWHNRDFLVFWVGEGLSLYGTQIANLALPLTAVLVFQVGPEQLGMLRFAQLVPFLALALVFGVWVDRVRKRPVMLGANIVRMVLIGLVPLLYHFGLLTLPLLYVLAFGVGTAAVLFDVSWMSYVPVLVKDKRSLLEANTKLNATLSSADVAGPGIAGTLVTAFSAPAAMAANAFSYALSVISLLLVRAPEPDPPPRTAKRQLRAELAEGLRWVFGNRWLRAIALIGCSCNFFLTMVQSLFLLYAVRDKELSAATVGFVMGAAAVGGLLGALIAGMVVRRLSVGTAYRVSVSVIFLGPLLIPAAGGPSWLLVGLFVASFFLEYFGSSISNVIIVSLRQSITPQPLMGRMTAAMRMLLYGGGALGGPVGGLLAGVLGLHAALWIAGVLSALMLVPIILSPVGKLRTMPTGPEDLPA</sequence>
<dbReference type="InterPro" id="IPR036259">
    <property type="entry name" value="MFS_trans_sf"/>
</dbReference>
<evidence type="ECO:0000313" key="9">
    <source>
        <dbReference type="EMBL" id="WSB11227.1"/>
    </source>
</evidence>
<feature type="transmembrane region" description="Helical" evidence="7">
    <location>
        <begin position="258"/>
        <end position="282"/>
    </location>
</feature>
<dbReference type="InterPro" id="IPR011701">
    <property type="entry name" value="MFS"/>
</dbReference>
<feature type="transmembrane region" description="Helical" evidence="7">
    <location>
        <begin position="44"/>
        <end position="65"/>
    </location>
</feature>
<feature type="transmembrane region" description="Helical" evidence="7">
    <location>
        <begin position="391"/>
        <end position="409"/>
    </location>
</feature>
<keyword evidence="5 7" id="KW-0472">Membrane</keyword>
<keyword evidence="4 7" id="KW-1133">Transmembrane helix</keyword>
<dbReference type="Gene3D" id="1.20.1250.20">
    <property type="entry name" value="MFS general substrate transporter like domains"/>
    <property type="match status" value="1"/>
</dbReference>
<dbReference type="CDD" id="cd06173">
    <property type="entry name" value="MFS_MefA_like"/>
    <property type="match status" value="1"/>
</dbReference>
<keyword evidence="10" id="KW-1185">Reference proteome</keyword>
<evidence type="ECO:0000256" key="7">
    <source>
        <dbReference type="SAM" id="Phobius"/>
    </source>
</evidence>
<evidence type="ECO:0000256" key="6">
    <source>
        <dbReference type="SAM" id="MobiDB-lite"/>
    </source>
</evidence>
<dbReference type="PANTHER" id="PTHR23513:SF6">
    <property type="entry name" value="MAJOR FACILITATOR SUPERFAMILY ASSOCIATED DOMAIN-CONTAINING PROTEIN"/>
    <property type="match status" value="1"/>
</dbReference>
<dbReference type="Proteomes" id="UP001356428">
    <property type="component" value="Chromosome"/>
</dbReference>
<protein>
    <submittedName>
        <fullName evidence="9">MFS transporter</fullName>
    </submittedName>
</protein>
<gene>
    <name evidence="9" type="ORF">OG849_30225</name>
</gene>
<feature type="domain" description="Major facilitator superfamily (MFS) profile" evidence="8">
    <location>
        <begin position="256"/>
        <end position="451"/>
    </location>
</feature>
<dbReference type="Pfam" id="PF07690">
    <property type="entry name" value="MFS_1"/>
    <property type="match status" value="1"/>
</dbReference>
<dbReference type="PROSITE" id="PS50850">
    <property type="entry name" value="MFS"/>
    <property type="match status" value="1"/>
</dbReference>
<organism evidence="9 10">
    <name type="scientific">Streptomyces cyaneofuscatus</name>
    <dbReference type="NCBI Taxonomy" id="66883"/>
    <lineage>
        <taxon>Bacteria</taxon>
        <taxon>Bacillati</taxon>
        <taxon>Actinomycetota</taxon>
        <taxon>Actinomycetes</taxon>
        <taxon>Kitasatosporales</taxon>
        <taxon>Streptomycetaceae</taxon>
        <taxon>Streptomyces</taxon>
    </lineage>
</organism>
<feature type="transmembrane region" description="Helical" evidence="7">
    <location>
        <begin position="110"/>
        <end position="132"/>
    </location>
</feature>
<evidence type="ECO:0000313" key="10">
    <source>
        <dbReference type="Proteomes" id="UP001356428"/>
    </source>
</evidence>
<evidence type="ECO:0000256" key="1">
    <source>
        <dbReference type="ARBA" id="ARBA00004651"/>
    </source>
</evidence>
<feature type="transmembrane region" description="Helical" evidence="7">
    <location>
        <begin position="346"/>
        <end position="370"/>
    </location>
</feature>
<evidence type="ECO:0000259" key="8">
    <source>
        <dbReference type="PROSITE" id="PS50850"/>
    </source>
</evidence>
<dbReference type="RefSeq" id="WP_326702794.1">
    <property type="nucleotide sequence ID" value="NZ_CP109083.1"/>
</dbReference>
<dbReference type="InterPro" id="IPR020846">
    <property type="entry name" value="MFS_dom"/>
</dbReference>